<keyword evidence="2" id="KW-0732">Signal</keyword>
<feature type="region of interest" description="Disordered" evidence="1">
    <location>
        <begin position="164"/>
        <end position="189"/>
    </location>
</feature>
<comment type="caution">
    <text evidence="3">The sequence shown here is derived from an EMBL/GenBank/DDBJ whole genome shotgun (WGS) entry which is preliminary data.</text>
</comment>
<evidence type="ECO:0000256" key="2">
    <source>
        <dbReference type="SAM" id="SignalP"/>
    </source>
</evidence>
<reference evidence="3" key="1">
    <citation type="journal article" date="2021" name="bioRxiv">
        <title>Whole Genome Assembly and Annotation of Northern Wild Rice, Zizania palustris L., Supports a Whole Genome Duplication in the Zizania Genus.</title>
        <authorList>
            <person name="Haas M."/>
            <person name="Kono T."/>
            <person name="Macchietto M."/>
            <person name="Millas R."/>
            <person name="McGilp L."/>
            <person name="Shao M."/>
            <person name="Duquette J."/>
            <person name="Hirsch C.N."/>
            <person name="Kimball J."/>
        </authorList>
    </citation>
    <scope>NUCLEOTIDE SEQUENCE</scope>
    <source>
        <tissue evidence="3">Fresh leaf tissue</tissue>
    </source>
</reference>
<name>A0A8J5WA85_ZIZPA</name>
<organism evidence="3 4">
    <name type="scientific">Zizania palustris</name>
    <name type="common">Northern wild rice</name>
    <dbReference type="NCBI Taxonomy" id="103762"/>
    <lineage>
        <taxon>Eukaryota</taxon>
        <taxon>Viridiplantae</taxon>
        <taxon>Streptophyta</taxon>
        <taxon>Embryophyta</taxon>
        <taxon>Tracheophyta</taxon>
        <taxon>Spermatophyta</taxon>
        <taxon>Magnoliopsida</taxon>
        <taxon>Liliopsida</taxon>
        <taxon>Poales</taxon>
        <taxon>Poaceae</taxon>
        <taxon>BOP clade</taxon>
        <taxon>Oryzoideae</taxon>
        <taxon>Oryzeae</taxon>
        <taxon>Zizaniinae</taxon>
        <taxon>Zizania</taxon>
    </lineage>
</organism>
<feature type="chain" id="PRO_5035286016" evidence="2">
    <location>
        <begin position="18"/>
        <end position="189"/>
    </location>
</feature>
<gene>
    <name evidence="3" type="ORF">GUJ93_ZPchr0010g9311</name>
</gene>
<accession>A0A8J5WA85</accession>
<dbReference type="AlphaFoldDB" id="A0A8J5WA85"/>
<evidence type="ECO:0000313" key="4">
    <source>
        <dbReference type="Proteomes" id="UP000729402"/>
    </source>
</evidence>
<evidence type="ECO:0000256" key="1">
    <source>
        <dbReference type="SAM" id="MobiDB-lite"/>
    </source>
</evidence>
<keyword evidence="4" id="KW-1185">Reference proteome</keyword>
<feature type="signal peptide" evidence="2">
    <location>
        <begin position="1"/>
        <end position="17"/>
    </location>
</feature>
<protein>
    <submittedName>
        <fullName evidence="3">Uncharacterized protein</fullName>
    </submittedName>
</protein>
<reference evidence="3" key="2">
    <citation type="submission" date="2021-02" db="EMBL/GenBank/DDBJ databases">
        <authorList>
            <person name="Kimball J.A."/>
            <person name="Haas M.W."/>
            <person name="Macchietto M."/>
            <person name="Kono T."/>
            <person name="Duquette J."/>
            <person name="Shao M."/>
        </authorList>
    </citation>
    <scope>NUCLEOTIDE SEQUENCE</scope>
    <source>
        <tissue evidence="3">Fresh leaf tissue</tissue>
    </source>
</reference>
<dbReference type="Proteomes" id="UP000729402">
    <property type="component" value="Unassembled WGS sequence"/>
</dbReference>
<dbReference type="EMBL" id="JAAALK010000082">
    <property type="protein sequence ID" value="KAG8086101.1"/>
    <property type="molecule type" value="Genomic_DNA"/>
</dbReference>
<evidence type="ECO:0000313" key="3">
    <source>
        <dbReference type="EMBL" id="KAG8086101.1"/>
    </source>
</evidence>
<proteinExistence type="predicted"/>
<sequence>MQLQGLVLGGLVSMVLGTGTKWSCSCHKQRHGGEFSQDQGRCIRPSRFRLSDMQKGVLVETDIALHAAVVPKLKAISLHSLRTIAGVTPASQPDTNLATVHAIDNSVHRNKEESRWSHAYSAHIFRREISSIYLHLLCTGKDFGEVIYDSNMATTISRTARAKLQANRQKENEKGKKKKREKEILWLRR</sequence>